<dbReference type="RefSeq" id="WP_375526528.1">
    <property type="nucleotide sequence ID" value="NZ_JBHILM010000020.1"/>
</dbReference>
<organism evidence="3 4">
    <name type="scientific">Paenibacillus terreus</name>
    <dbReference type="NCBI Taxonomy" id="1387834"/>
    <lineage>
        <taxon>Bacteria</taxon>
        <taxon>Bacillati</taxon>
        <taxon>Bacillota</taxon>
        <taxon>Bacilli</taxon>
        <taxon>Bacillales</taxon>
        <taxon>Paenibacillaceae</taxon>
        <taxon>Paenibacillus</taxon>
    </lineage>
</organism>
<gene>
    <name evidence="3" type="ORF">ACE3NQ_17830</name>
</gene>
<dbReference type="Proteomes" id="UP001580407">
    <property type="component" value="Unassembled WGS sequence"/>
</dbReference>
<evidence type="ECO:0000256" key="1">
    <source>
        <dbReference type="ARBA" id="ARBA00007689"/>
    </source>
</evidence>
<comment type="caution">
    <text evidence="3">The sequence shown here is derived from an EMBL/GenBank/DDBJ whole genome shotgun (WGS) entry which is preliminary data.</text>
</comment>
<dbReference type="PANTHER" id="PTHR37828:SF1">
    <property type="entry name" value="YCII-RELATED DOMAIN-CONTAINING PROTEIN"/>
    <property type="match status" value="1"/>
</dbReference>
<dbReference type="SUPFAM" id="SSF54909">
    <property type="entry name" value="Dimeric alpha+beta barrel"/>
    <property type="match status" value="1"/>
</dbReference>
<protein>
    <submittedName>
        <fullName evidence="3">YciI family protein</fullName>
    </submittedName>
</protein>
<reference evidence="3 4" key="1">
    <citation type="submission" date="2024-09" db="EMBL/GenBank/DDBJ databases">
        <authorList>
            <person name="Ruan L."/>
        </authorList>
    </citation>
    <scope>NUCLEOTIDE SEQUENCE [LARGE SCALE GENOMIC DNA]</scope>
    <source>
        <strain evidence="3 4">D33</strain>
    </source>
</reference>
<sequence>MKYFAVLLPMLDEEKSQTHRAAHLAYLDEQRAKGRVFANGRFADGWGGMVIYQSESLAEVREWVKNDPYVAHQARRFEIHEWEMVH</sequence>
<proteinExistence type="inferred from homology"/>
<evidence type="ECO:0000313" key="4">
    <source>
        <dbReference type="Proteomes" id="UP001580407"/>
    </source>
</evidence>
<dbReference type="Pfam" id="PF03795">
    <property type="entry name" value="YCII"/>
    <property type="match status" value="1"/>
</dbReference>
<evidence type="ECO:0000259" key="2">
    <source>
        <dbReference type="Pfam" id="PF03795"/>
    </source>
</evidence>
<feature type="domain" description="YCII-related" evidence="2">
    <location>
        <begin position="13"/>
        <end position="82"/>
    </location>
</feature>
<dbReference type="EMBL" id="JBHILM010000020">
    <property type="protein sequence ID" value="MFB5682780.1"/>
    <property type="molecule type" value="Genomic_DNA"/>
</dbReference>
<keyword evidence="4" id="KW-1185">Reference proteome</keyword>
<dbReference type="Gene3D" id="3.30.70.1060">
    <property type="entry name" value="Dimeric alpha+beta barrel"/>
    <property type="match status" value="1"/>
</dbReference>
<name>A0ABV5BB42_9BACL</name>
<accession>A0ABV5BB42</accession>
<dbReference type="PANTHER" id="PTHR37828">
    <property type="entry name" value="GSR2449 PROTEIN"/>
    <property type="match status" value="1"/>
</dbReference>
<comment type="similarity">
    <text evidence="1">Belongs to the YciI family.</text>
</comment>
<dbReference type="InterPro" id="IPR011008">
    <property type="entry name" value="Dimeric_a/b-barrel"/>
</dbReference>
<dbReference type="InterPro" id="IPR005545">
    <property type="entry name" value="YCII"/>
</dbReference>
<evidence type="ECO:0000313" key="3">
    <source>
        <dbReference type="EMBL" id="MFB5682780.1"/>
    </source>
</evidence>